<sequence length="153" mass="16641">MTQTHQFAILFPLLVGVGAVACTIFVHALALAAAINLFRYERRLGRAGAGALIDLAIVALVTSFAFVAHLIEIALWAVLLVICEDFQGFGNAYYHSAVNYTTLGYGDLLLTPSWRLLGPLEATNGALMFGVSTAMVFAVIQRLVLTRFEDLRH</sequence>
<accession>A0ABQ6ARQ5</accession>
<keyword evidence="4" id="KW-1185">Reference proteome</keyword>
<evidence type="ECO:0000313" key="4">
    <source>
        <dbReference type="Proteomes" id="UP001156905"/>
    </source>
</evidence>
<dbReference type="Pfam" id="PF07885">
    <property type="entry name" value="Ion_trans_2"/>
    <property type="match status" value="1"/>
</dbReference>
<name>A0ABQ6ARQ5_9BRAD</name>
<dbReference type="InterPro" id="IPR013099">
    <property type="entry name" value="K_chnl_dom"/>
</dbReference>
<feature type="transmembrane region" description="Helical" evidence="1">
    <location>
        <begin position="47"/>
        <end position="71"/>
    </location>
</feature>
<dbReference type="Proteomes" id="UP001156905">
    <property type="component" value="Unassembled WGS sequence"/>
</dbReference>
<organism evidence="3 4">
    <name type="scientific">Bradyrhizobium iriomotense</name>
    <dbReference type="NCBI Taxonomy" id="441950"/>
    <lineage>
        <taxon>Bacteria</taxon>
        <taxon>Pseudomonadati</taxon>
        <taxon>Pseudomonadota</taxon>
        <taxon>Alphaproteobacteria</taxon>
        <taxon>Hyphomicrobiales</taxon>
        <taxon>Nitrobacteraceae</taxon>
        <taxon>Bradyrhizobium</taxon>
    </lineage>
</organism>
<protein>
    <submittedName>
        <fullName evidence="3">Ion transporter</fullName>
    </submittedName>
</protein>
<reference evidence="4" key="1">
    <citation type="journal article" date="2019" name="Int. J. Syst. Evol. Microbiol.">
        <title>The Global Catalogue of Microorganisms (GCM) 10K type strain sequencing project: providing services to taxonomists for standard genome sequencing and annotation.</title>
        <authorList>
            <consortium name="The Broad Institute Genomics Platform"/>
            <consortium name="The Broad Institute Genome Sequencing Center for Infectious Disease"/>
            <person name="Wu L."/>
            <person name="Ma J."/>
        </authorList>
    </citation>
    <scope>NUCLEOTIDE SEQUENCE [LARGE SCALE GENOMIC DNA]</scope>
    <source>
        <strain evidence="4">NBRC 102520</strain>
    </source>
</reference>
<feature type="transmembrane region" description="Helical" evidence="1">
    <location>
        <begin position="126"/>
        <end position="145"/>
    </location>
</feature>
<evidence type="ECO:0000313" key="3">
    <source>
        <dbReference type="EMBL" id="GLR84105.1"/>
    </source>
</evidence>
<dbReference type="EMBL" id="BSOW01000002">
    <property type="protein sequence ID" value="GLR84105.1"/>
    <property type="molecule type" value="Genomic_DNA"/>
</dbReference>
<keyword evidence="1" id="KW-0472">Membrane</keyword>
<dbReference type="Gene3D" id="1.10.287.70">
    <property type="match status" value="1"/>
</dbReference>
<dbReference type="SUPFAM" id="SSF81324">
    <property type="entry name" value="Voltage-gated potassium channels"/>
    <property type="match status" value="1"/>
</dbReference>
<proteinExistence type="predicted"/>
<keyword evidence="1" id="KW-1133">Transmembrane helix</keyword>
<feature type="transmembrane region" description="Helical" evidence="1">
    <location>
        <begin position="6"/>
        <end position="35"/>
    </location>
</feature>
<evidence type="ECO:0000259" key="2">
    <source>
        <dbReference type="Pfam" id="PF07885"/>
    </source>
</evidence>
<keyword evidence="1" id="KW-0812">Transmembrane</keyword>
<gene>
    <name evidence="3" type="ORF">GCM10007857_08150</name>
</gene>
<evidence type="ECO:0000256" key="1">
    <source>
        <dbReference type="SAM" id="Phobius"/>
    </source>
</evidence>
<dbReference type="RefSeq" id="WP_284261371.1">
    <property type="nucleotide sequence ID" value="NZ_BSOW01000002.1"/>
</dbReference>
<comment type="caution">
    <text evidence="3">The sequence shown here is derived from an EMBL/GenBank/DDBJ whole genome shotgun (WGS) entry which is preliminary data.</text>
</comment>
<feature type="domain" description="Potassium channel" evidence="2">
    <location>
        <begin position="70"/>
        <end position="141"/>
    </location>
</feature>